<keyword evidence="3" id="KW-0156">Chromatin regulator</keyword>
<evidence type="ECO:0000256" key="1">
    <source>
        <dbReference type="ARBA" id="ARBA00004123"/>
    </source>
</evidence>
<keyword evidence="5" id="KW-0804">Transcription</keyword>
<evidence type="ECO:0000256" key="7">
    <source>
        <dbReference type="ARBA" id="ARBA00025178"/>
    </source>
</evidence>
<comment type="similarity">
    <text evidence="2">Belongs to the EAF7 family.</text>
</comment>
<protein>
    <recommendedName>
        <fullName evidence="11">CT20 family protein</fullName>
    </recommendedName>
</protein>
<dbReference type="Proteomes" id="UP000233524">
    <property type="component" value="Unassembled WGS sequence"/>
</dbReference>
<name>A0A2N3N916_9PEZI</name>
<dbReference type="GO" id="GO:0006357">
    <property type="term" value="P:regulation of transcription by RNA polymerase II"/>
    <property type="evidence" value="ECO:0007669"/>
    <property type="project" value="TreeGrafter"/>
</dbReference>
<organism evidence="9 10">
    <name type="scientific">Lomentospora prolificans</name>
    <dbReference type="NCBI Taxonomy" id="41688"/>
    <lineage>
        <taxon>Eukaryota</taxon>
        <taxon>Fungi</taxon>
        <taxon>Dikarya</taxon>
        <taxon>Ascomycota</taxon>
        <taxon>Pezizomycotina</taxon>
        <taxon>Sordariomycetes</taxon>
        <taxon>Hypocreomycetidae</taxon>
        <taxon>Microascales</taxon>
        <taxon>Microascaceae</taxon>
        <taxon>Lomentospora</taxon>
    </lineage>
</organism>
<keyword evidence="6" id="KW-0539">Nucleus</keyword>
<gene>
    <name evidence="9" type="ORF">jhhlp_003538</name>
</gene>
<dbReference type="GO" id="GO:0005634">
    <property type="term" value="C:nucleus"/>
    <property type="evidence" value="ECO:0007669"/>
    <property type="project" value="UniProtKB-SubCell"/>
</dbReference>
<dbReference type="InterPro" id="IPR012423">
    <property type="entry name" value="Eaf7/MRGBP"/>
</dbReference>
<evidence type="ECO:0000256" key="2">
    <source>
        <dbReference type="ARBA" id="ARBA00007117"/>
    </source>
</evidence>
<evidence type="ECO:0000313" key="9">
    <source>
        <dbReference type="EMBL" id="PKS08925.1"/>
    </source>
</evidence>
<dbReference type="PANTHER" id="PTHR13581">
    <property type="entry name" value="MRG-BINDING PROTEIN"/>
    <property type="match status" value="1"/>
</dbReference>
<feature type="compositionally biased region" description="Basic and acidic residues" evidence="8">
    <location>
        <begin position="22"/>
        <end position="33"/>
    </location>
</feature>
<proteinExistence type="inferred from homology"/>
<feature type="compositionally biased region" description="Polar residues" evidence="8">
    <location>
        <begin position="11"/>
        <end position="21"/>
    </location>
</feature>
<sequence length="285" mass="32340">MPPRKRARGGASQSVSTPNTTRSDDAMDVDTPKSETPTKATTSKTPTIDIYNDMWTDDQLSSLFKGVIRWKPAGMHKHFRMIAISEHLRNHGFDPDIHQHTRIPRIWERLRAHYNLDVIDERENFDDEAEDKYLEFSLGRQFHELIEERVLRGSDSEMSSAESAEEVEEETEEQESEKEEEKKEKEPVKGSRRGKRNSERLRSGRSSTVDDSEDVTEAESPAPKVARTARGRGRGRGRGGRGGRASMSKQVSEAEESSDEEEEEEEEEESGSDEEEESAEEAATP</sequence>
<feature type="compositionally biased region" description="Basic and acidic residues" evidence="8">
    <location>
        <begin position="179"/>
        <end position="189"/>
    </location>
</feature>
<keyword evidence="4" id="KW-0805">Transcription regulation</keyword>
<dbReference type="OrthoDB" id="5595141at2759"/>
<dbReference type="EMBL" id="NLAX01000010">
    <property type="protein sequence ID" value="PKS08925.1"/>
    <property type="molecule type" value="Genomic_DNA"/>
</dbReference>
<evidence type="ECO:0000256" key="3">
    <source>
        <dbReference type="ARBA" id="ARBA00022853"/>
    </source>
</evidence>
<feature type="compositionally biased region" description="Acidic residues" evidence="8">
    <location>
        <begin position="163"/>
        <end position="178"/>
    </location>
</feature>
<dbReference type="GO" id="GO:0006325">
    <property type="term" value="P:chromatin organization"/>
    <property type="evidence" value="ECO:0007669"/>
    <property type="project" value="UniProtKB-KW"/>
</dbReference>
<comment type="function">
    <text evidence="7">Component of the NuA4 histone acetyltransferase complex which is involved in transcriptional activation of selected genes principally by acetylation of nucleosomal histone H4 and H2A. The NuA4 complex is also involved in DNA repair.</text>
</comment>
<feature type="region of interest" description="Disordered" evidence="8">
    <location>
        <begin position="1"/>
        <end position="45"/>
    </location>
</feature>
<evidence type="ECO:0000256" key="8">
    <source>
        <dbReference type="SAM" id="MobiDB-lite"/>
    </source>
</evidence>
<feature type="compositionally biased region" description="Acidic residues" evidence="8">
    <location>
        <begin position="253"/>
        <end position="285"/>
    </location>
</feature>
<feature type="compositionally biased region" description="Basic residues" evidence="8">
    <location>
        <begin position="227"/>
        <end position="241"/>
    </location>
</feature>
<dbReference type="GO" id="GO:0035267">
    <property type="term" value="C:NuA4 histone acetyltransferase complex"/>
    <property type="evidence" value="ECO:0007669"/>
    <property type="project" value="TreeGrafter"/>
</dbReference>
<accession>A0A2N3N916</accession>
<reference evidence="9 10" key="1">
    <citation type="journal article" date="2017" name="G3 (Bethesda)">
        <title>First Draft Genome Sequence of the Pathogenic Fungus Lomentospora prolificans (Formerly Scedosporium prolificans).</title>
        <authorList>
            <person name="Luo R."/>
            <person name="Zimin A."/>
            <person name="Workman R."/>
            <person name="Fan Y."/>
            <person name="Pertea G."/>
            <person name="Grossman N."/>
            <person name="Wear M.P."/>
            <person name="Jia B."/>
            <person name="Miller H."/>
            <person name="Casadevall A."/>
            <person name="Timp W."/>
            <person name="Zhang S.X."/>
            <person name="Salzberg S.L."/>
        </authorList>
    </citation>
    <scope>NUCLEOTIDE SEQUENCE [LARGE SCALE GENOMIC DNA]</scope>
    <source>
        <strain evidence="9 10">JHH-5317</strain>
    </source>
</reference>
<keyword evidence="10" id="KW-1185">Reference proteome</keyword>
<evidence type="ECO:0000256" key="4">
    <source>
        <dbReference type="ARBA" id="ARBA00023015"/>
    </source>
</evidence>
<dbReference type="AlphaFoldDB" id="A0A2N3N916"/>
<feature type="region of interest" description="Disordered" evidence="8">
    <location>
        <begin position="151"/>
        <end position="285"/>
    </location>
</feature>
<evidence type="ECO:0000313" key="10">
    <source>
        <dbReference type="Proteomes" id="UP000233524"/>
    </source>
</evidence>
<comment type="caution">
    <text evidence="9">The sequence shown here is derived from an EMBL/GenBank/DDBJ whole genome shotgun (WGS) entry which is preliminary data.</text>
</comment>
<feature type="compositionally biased region" description="Low complexity" evidence="8">
    <location>
        <begin position="34"/>
        <end position="45"/>
    </location>
</feature>
<evidence type="ECO:0000256" key="5">
    <source>
        <dbReference type="ARBA" id="ARBA00023163"/>
    </source>
</evidence>
<dbReference type="InParanoid" id="A0A2N3N916"/>
<comment type="subcellular location">
    <subcellularLocation>
        <location evidence="1">Nucleus</location>
    </subcellularLocation>
</comment>
<dbReference type="STRING" id="41688.A0A2N3N916"/>
<evidence type="ECO:0008006" key="11">
    <source>
        <dbReference type="Google" id="ProtNLM"/>
    </source>
</evidence>
<dbReference type="Pfam" id="PF07904">
    <property type="entry name" value="Eaf7"/>
    <property type="match status" value="1"/>
</dbReference>
<dbReference type="PANTHER" id="PTHR13581:SF5">
    <property type="entry name" value="MRG_MORF4L-BINDING PROTEIN"/>
    <property type="match status" value="1"/>
</dbReference>
<dbReference type="VEuPathDB" id="FungiDB:jhhlp_003538"/>
<evidence type="ECO:0000256" key="6">
    <source>
        <dbReference type="ARBA" id="ARBA00023242"/>
    </source>
</evidence>